<dbReference type="Proteomes" id="UP000070063">
    <property type="component" value="Unassembled WGS sequence"/>
</dbReference>
<evidence type="ECO:0000313" key="2">
    <source>
        <dbReference type="Proteomes" id="UP000070063"/>
    </source>
</evidence>
<gene>
    <name evidence="1" type="ORF">HMPREF3225_00885</name>
</gene>
<organism evidence="1 2">
    <name type="scientific">Staphylococcus lugdunensis</name>
    <dbReference type="NCBI Taxonomy" id="28035"/>
    <lineage>
        <taxon>Bacteria</taxon>
        <taxon>Bacillati</taxon>
        <taxon>Bacillota</taxon>
        <taxon>Bacilli</taxon>
        <taxon>Bacillales</taxon>
        <taxon>Staphylococcaceae</taxon>
        <taxon>Staphylococcus</taxon>
    </lineage>
</organism>
<accession>A0ABD4EGP5</accession>
<comment type="caution">
    <text evidence="1">The sequence shown here is derived from an EMBL/GenBank/DDBJ whole genome shotgun (WGS) entry which is preliminary data.</text>
</comment>
<sequence length="46" mass="5465">MFFVEVEMNYYVKVVGYGKYQVTNRYDLCKYKGTTGFMLCLSSFKI</sequence>
<dbReference type="AlphaFoldDB" id="A0ABD4EGP5"/>
<evidence type="ECO:0000313" key="1">
    <source>
        <dbReference type="EMBL" id="KXA39035.1"/>
    </source>
</evidence>
<reference evidence="1 2" key="1">
    <citation type="submission" date="2016-01" db="EMBL/GenBank/DDBJ databases">
        <authorList>
            <person name="Mitreva M."/>
            <person name="Pepin K.H."/>
            <person name="Mihindukulasuriya K.A."/>
            <person name="Fulton R."/>
            <person name="Fronick C."/>
            <person name="O'Laughlin M."/>
            <person name="Miner T."/>
            <person name="Herter B."/>
            <person name="Rosa B.A."/>
            <person name="Cordes M."/>
            <person name="Tomlinson C."/>
            <person name="Wollam A."/>
            <person name="Palsikar V.B."/>
            <person name="Mardis E.R."/>
            <person name="Wilson R.K."/>
        </authorList>
    </citation>
    <scope>NUCLEOTIDE SEQUENCE [LARGE SCALE GENOMIC DNA]</scope>
    <source>
        <strain evidence="1 2">MJR7738</strain>
    </source>
</reference>
<proteinExistence type="predicted"/>
<protein>
    <submittedName>
        <fullName evidence="1">Uncharacterized protein</fullName>
    </submittedName>
</protein>
<name>A0ABD4EGP5_STALU</name>
<dbReference type="EMBL" id="LRQI01000031">
    <property type="protein sequence ID" value="KXA39035.1"/>
    <property type="molecule type" value="Genomic_DNA"/>
</dbReference>